<keyword evidence="3" id="KW-1185">Reference proteome</keyword>
<feature type="chain" id="PRO_5004929866" evidence="1">
    <location>
        <begin position="27"/>
        <end position="87"/>
    </location>
</feature>
<accession>W9RTL8</accession>
<evidence type="ECO:0000313" key="3">
    <source>
        <dbReference type="Proteomes" id="UP000030645"/>
    </source>
</evidence>
<evidence type="ECO:0000313" key="2">
    <source>
        <dbReference type="EMBL" id="EXB70619.1"/>
    </source>
</evidence>
<gene>
    <name evidence="2" type="ORF">L484_023804</name>
</gene>
<keyword evidence="1" id="KW-0732">Signal</keyword>
<reference evidence="3" key="1">
    <citation type="submission" date="2013-01" db="EMBL/GenBank/DDBJ databases">
        <title>Draft Genome Sequence of a Mulberry Tree, Morus notabilis C.K. Schneid.</title>
        <authorList>
            <person name="He N."/>
            <person name="Zhao S."/>
        </authorList>
    </citation>
    <scope>NUCLEOTIDE SEQUENCE</scope>
</reference>
<dbReference type="AlphaFoldDB" id="W9RTL8"/>
<dbReference type="EMBL" id="KE344611">
    <property type="protein sequence ID" value="EXB70619.1"/>
    <property type="molecule type" value="Genomic_DNA"/>
</dbReference>
<dbReference type="Pfam" id="PF21529">
    <property type="entry name" value="GLV1-2"/>
    <property type="match status" value="1"/>
</dbReference>
<feature type="signal peptide" evidence="1">
    <location>
        <begin position="1"/>
        <end position="26"/>
    </location>
</feature>
<evidence type="ECO:0000256" key="1">
    <source>
        <dbReference type="SAM" id="SignalP"/>
    </source>
</evidence>
<name>W9RTL8_9ROSA</name>
<sequence>MKPFMAFMASKVLLLLALSCFFCSFSQLLVEAARKIETGSHRVEGERAYKIHGNEFTVEEDDHSFEAVEKLIAEDYTPARKKTPIHN</sequence>
<protein>
    <submittedName>
        <fullName evidence="2">Uncharacterized protein</fullName>
    </submittedName>
</protein>
<dbReference type="Proteomes" id="UP000030645">
    <property type="component" value="Unassembled WGS sequence"/>
</dbReference>
<dbReference type="InterPro" id="IPR049306">
    <property type="entry name" value="GLV1-2"/>
</dbReference>
<proteinExistence type="predicted"/>
<organism evidence="2 3">
    <name type="scientific">Morus notabilis</name>
    <dbReference type="NCBI Taxonomy" id="981085"/>
    <lineage>
        <taxon>Eukaryota</taxon>
        <taxon>Viridiplantae</taxon>
        <taxon>Streptophyta</taxon>
        <taxon>Embryophyta</taxon>
        <taxon>Tracheophyta</taxon>
        <taxon>Spermatophyta</taxon>
        <taxon>Magnoliopsida</taxon>
        <taxon>eudicotyledons</taxon>
        <taxon>Gunneridae</taxon>
        <taxon>Pentapetalae</taxon>
        <taxon>rosids</taxon>
        <taxon>fabids</taxon>
        <taxon>Rosales</taxon>
        <taxon>Moraceae</taxon>
        <taxon>Moreae</taxon>
        <taxon>Morus</taxon>
    </lineage>
</organism>